<gene>
    <name evidence="2" type="ORF">BT63DRAFT_471059</name>
</gene>
<evidence type="ECO:0000313" key="2">
    <source>
        <dbReference type="EMBL" id="KAF2669573.1"/>
    </source>
</evidence>
<protein>
    <submittedName>
        <fullName evidence="2">Uncharacterized protein</fullName>
    </submittedName>
</protein>
<accession>A0A6A6UDU4</accession>
<feature type="compositionally biased region" description="Polar residues" evidence="1">
    <location>
        <begin position="194"/>
        <end position="227"/>
    </location>
</feature>
<proteinExistence type="predicted"/>
<feature type="compositionally biased region" description="Polar residues" evidence="1">
    <location>
        <begin position="160"/>
        <end position="183"/>
    </location>
</feature>
<reference evidence="2" key="1">
    <citation type="journal article" date="2020" name="Stud. Mycol.">
        <title>101 Dothideomycetes genomes: a test case for predicting lifestyles and emergence of pathogens.</title>
        <authorList>
            <person name="Haridas S."/>
            <person name="Albert R."/>
            <person name="Binder M."/>
            <person name="Bloem J."/>
            <person name="Labutti K."/>
            <person name="Salamov A."/>
            <person name="Andreopoulos B."/>
            <person name="Baker S."/>
            <person name="Barry K."/>
            <person name="Bills G."/>
            <person name="Bluhm B."/>
            <person name="Cannon C."/>
            <person name="Castanera R."/>
            <person name="Culley D."/>
            <person name="Daum C."/>
            <person name="Ezra D."/>
            <person name="Gonzalez J."/>
            <person name="Henrissat B."/>
            <person name="Kuo A."/>
            <person name="Liang C."/>
            <person name="Lipzen A."/>
            <person name="Lutzoni F."/>
            <person name="Magnuson J."/>
            <person name="Mondo S."/>
            <person name="Nolan M."/>
            <person name="Ohm R."/>
            <person name="Pangilinan J."/>
            <person name="Park H.-J."/>
            <person name="Ramirez L."/>
            <person name="Alfaro M."/>
            <person name="Sun H."/>
            <person name="Tritt A."/>
            <person name="Yoshinaga Y."/>
            <person name="Zwiers L.-H."/>
            <person name="Turgeon B."/>
            <person name="Goodwin S."/>
            <person name="Spatafora J."/>
            <person name="Crous P."/>
            <person name="Grigoriev I."/>
        </authorList>
    </citation>
    <scope>NUCLEOTIDE SEQUENCE</scope>
    <source>
        <strain evidence="2">CBS 115976</strain>
    </source>
</reference>
<dbReference type="EMBL" id="MU004235">
    <property type="protein sequence ID" value="KAF2669573.1"/>
    <property type="molecule type" value="Genomic_DNA"/>
</dbReference>
<feature type="compositionally biased region" description="Low complexity" evidence="1">
    <location>
        <begin position="144"/>
        <end position="159"/>
    </location>
</feature>
<feature type="region of interest" description="Disordered" evidence="1">
    <location>
        <begin position="138"/>
        <end position="227"/>
    </location>
</feature>
<sequence length="307" mass="33641">MASYNSGPFGGSYGSLATASPSVASSAFTPYLSGNRLICAKVRDDDPPDGVLPPRGSHLFFAIGAKILVGFTNMKSWNPSATTSYRWDQFNEWKHRLDYADGYDPRAFPGTGMAWKQSYQSVLRLKFGQLSGKGLASTTYPSWTQNPSSQAPSQTPQPAMFQNGTPSLFSQVNQPQSNQTVLSAGSFGAPLPPSTQKSYASSHFNLTPQETHPFQHQQPLFQTSQHSWHQSNHQIQNAQQVTGSQTQIFPTAAPQISIGNLNHEELTSLAKAYLHYEGQAKEQYNATMNSVVQGFVSSFPQLQNRQG</sequence>
<keyword evidence="3" id="KW-1185">Reference proteome</keyword>
<dbReference type="AlphaFoldDB" id="A0A6A6UDU4"/>
<evidence type="ECO:0000256" key="1">
    <source>
        <dbReference type="SAM" id="MobiDB-lite"/>
    </source>
</evidence>
<name>A0A6A6UDU4_9PEZI</name>
<dbReference type="Proteomes" id="UP000799302">
    <property type="component" value="Unassembled WGS sequence"/>
</dbReference>
<evidence type="ECO:0000313" key="3">
    <source>
        <dbReference type="Proteomes" id="UP000799302"/>
    </source>
</evidence>
<organism evidence="2 3">
    <name type="scientific">Microthyrium microscopicum</name>
    <dbReference type="NCBI Taxonomy" id="703497"/>
    <lineage>
        <taxon>Eukaryota</taxon>
        <taxon>Fungi</taxon>
        <taxon>Dikarya</taxon>
        <taxon>Ascomycota</taxon>
        <taxon>Pezizomycotina</taxon>
        <taxon>Dothideomycetes</taxon>
        <taxon>Dothideomycetes incertae sedis</taxon>
        <taxon>Microthyriales</taxon>
        <taxon>Microthyriaceae</taxon>
        <taxon>Microthyrium</taxon>
    </lineage>
</organism>